<dbReference type="EMBL" id="CP044426">
    <property type="protein sequence ID" value="QFG37592.1"/>
    <property type="molecule type" value="Genomic_DNA"/>
</dbReference>
<dbReference type="RefSeq" id="WP_147427929.1">
    <property type="nucleotide sequence ID" value="NZ_RBLI01000001.1"/>
</dbReference>
<evidence type="ECO:0000313" key="1">
    <source>
        <dbReference type="EMBL" id="QFG37592.1"/>
    </source>
</evidence>
<dbReference type="Pfam" id="PF01527">
    <property type="entry name" value="HTH_Tnp_1"/>
    <property type="match status" value="1"/>
</dbReference>
<dbReference type="SUPFAM" id="SSF48295">
    <property type="entry name" value="TrpR-like"/>
    <property type="match status" value="1"/>
</dbReference>
<dbReference type="Gene3D" id="1.10.10.10">
    <property type="entry name" value="Winged helix-like DNA-binding domain superfamily/Winged helix DNA-binding domain"/>
    <property type="match status" value="1"/>
</dbReference>
<dbReference type="GO" id="GO:0006313">
    <property type="term" value="P:DNA transposition"/>
    <property type="evidence" value="ECO:0007669"/>
    <property type="project" value="InterPro"/>
</dbReference>
<evidence type="ECO:0000313" key="2">
    <source>
        <dbReference type="Proteomes" id="UP000326453"/>
    </source>
</evidence>
<dbReference type="InterPro" id="IPR002514">
    <property type="entry name" value="Transposase_8"/>
</dbReference>
<dbReference type="GO" id="GO:0004803">
    <property type="term" value="F:transposase activity"/>
    <property type="evidence" value="ECO:0007669"/>
    <property type="project" value="InterPro"/>
</dbReference>
<dbReference type="AlphaFoldDB" id="A0AAE6NYM9"/>
<dbReference type="InterPro" id="IPR036388">
    <property type="entry name" value="WH-like_DNA-bd_sf"/>
</dbReference>
<accession>A0AAE6NYM9</accession>
<dbReference type="InterPro" id="IPR010921">
    <property type="entry name" value="Trp_repressor/repl_initiator"/>
</dbReference>
<proteinExistence type="predicted"/>
<protein>
    <submittedName>
        <fullName evidence="1">Transposase</fullName>
    </submittedName>
</protein>
<dbReference type="Proteomes" id="UP000326453">
    <property type="component" value="Chromosome 1"/>
</dbReference>
<dbReference type="KEGG" id="ppan:ESD82_15875"/>
<sequence length="77" mass="9004">MADHSIMSQVEVLSVMDTGRRRRWTEEEKFRIIEESYAARRRAAATVRHYEISRSLLTGWRREAREGLLAAADSPRN</sequence>
<reference evidence="1 2" key="1">
    <citation type="submission" date="2019-01" db="EMBL/GenBank/DDBJ databases">
        <title>Complete Genome Sequence and Annotation of the Paracoccus pantotrophus type strain DSM 2944.</title>
        <authorList>
            <person name="Bockwoldt J.A."/>
            <person name="Zimmermann M."/>
            <person name="Tiso T."/>
            <person name="Blank L.M."/>
        </authorList>
    </citation>
    <scope>NUCLEOTIDE SEQUENCE [LARGE SCALE GENOMIC DNA]</scope>
    <source>
        <strain evidence="1 2">DSM 2944</strain>
    </source>
</reference>
<organism evidence="1 2">
    <name type="scientific">Paracoccus pantotrophus</name>
    <name type="common">Thiosphaera pantotropha</name>
    <dbReference type="NCBI Taxonomy" id="82367"/>
    <lineage>
        <taxon>Bacteria</taxon>
        <taxon>Pseudomonadati</taxon>
        <taxon>Pseudomonadota</taxon>
        <taxon>Alphaproteobacteria</taxon>
        <taxon>Rhodobacterales</taxon>
        <taxon>Paracoccaceae</taxon>
        <taxon>Paracoccus</taxon>
    </lineage>
</organism>
<dbReference type="GO" id="GO:0043565">
    <property type="term" value="F:sequence-specific DNA binding"/>
    <property type="evidence" value="ECO:0007669"/>
    <property type="project" value="InterPro"/>
</dbReference>
<gene>
    <name evidence="1" type="ORF">ESD82_15875</name>
</gene>
<name>A0AAE6NYM9_PARPN</name>